<organism evidence="1 2">
    <name type="scientific">Austropuccinia psidii MF-1</name>
    <dbReference type="NCBI Taxonomy" id="1389203"/>
    <lineage>
        <taxon>Eukaryota</taxon>
        <taxon>Fungi</taxon>
        <taxon>Dikarya</taxon>
        <taxon>Basidiomycota</taxon>
        <taxon>Pucciniomycotina</taxon>
        <taxon>Pucciniomycetes</taxon>
        <taxon>Pucciniales</taxon>
        <taxon>Sphaerophragmiaceae</taxon>
        <taxon>Austropuccinia</taxon>
    </lineage>
</organism>
<evidence type="ECO:0000313" key="2">
    <source>
        <dbReference type="Proteomes" id="UP000765509"/>
    </source>
</evidence>
<dbReference type="AlphaFoldDB" id="A0A9Q3E843"/>
<protein>
    <submittedName>
        <fullName evidence="1">Uncharacterized protein</fullName>
    </submittedName>
</protein>
<comment type="caution">
    <text evidence="1">The sequence shown here is derived from an EMBL/GenBank/DDBJ whole genome shotgun (WGS) entry which is preliminary data.</text>
</comment>
<keyword evidence="2" id="KW-1185">Reference proteome</keyword>
<name>A0A9Q3E843_9BASI</name>
<evidence type="ECO:0000313" key="1">
    <source>
        <dbReference type="EMBL" id="MBW0516484.1"/>
    </source>
</evidence>
<dbReference type="EMBL" id="AVOT02025297">
    <property type="protein sequence ID" value="MBW0516484.1"/>
    <property type="molecule type" value="Genomic_DNA"/>
</dbReference>
<accession>A0A9Q3E843</accession>
<proteinExistence type="predicted"/>
<reference evidence="1" key="1">
    <citation type="submission" date="2021-03" db="EMBL/GenBank/DDBJ databases">
        <title>Draft genome sequence of rust myrtle Austropuccinia psidii MF-1, a brazilian biotype.</title>
        <authorList>
            <person name="Quecine M.C."/>
            <person name="Pachon D.M.R."/>
            <person name="Bonatelli M.L."/>
            <person name="Correr F.H."/>
            <person name="Franceschini L.M."/>
            <person name="Leite T.F."/>
            <person name="Margarido G.R.A."/>
            <person name="Almeida C.A."/>
            <person name="Ferrarezi J.A."/>
            <person name="Labate C.A."/>
        </authorList>
    </citation>
    <scope>NUCLEOTIDE SEQUENCE</scope>
    <source>
        <strain evidence="1">MF-1</strain>
    </source>
</reference>
<dbReference type="Proteomes" id="UP000765509">
    <property type="component" value="Unassembled WGS sequence"/>
</dbReference>
<gene>
    <name evidence="1" type="ORF">O181_056199</name>
</gene>
<sequence length="168" mass="18547">MMSKMTSICDSNHSDYPPSVLYGPGVFDNLRDLSGKSMAPTAIHDINKTYDGHKSVRVIKPPCSIVRRGGFLVLNLLLLGPPGPNSATLEREMFLRPTIGLQKIPEDHGAASRRLEVTGSRMRSVQKRNNTNSFWANIGGPIHPQVTPIRVAPEVPILVNRKIEDLEN</sequence>